<feature type="binding site" evidence="3">
    <location>
        <position position="93"/>
    </location>
    <ligand>
        <name>S-adenosyl-L-methionine</name>
        <dbReference type="ChEBI" id="CHEBI:59789"/>
    </ligand>
</feature>
<comment type="caution">
    <text evidence="5">The sequence shown here is derived from an EMBL/GenBank/DDBJ whole genome shotgun (WGS) entry which is preliminary data.</text>
</comment>
<dbReference type="Gene3D" id="3.40.50.150">
    <property type="entry name" value="Vaccinia Virus protein VP39"/>
    <property type="match status" value="1"/>
</dbReference>
<keyword evidence="2 3" id="KW-0808">Transferase</keyword>
<dbReference type="GO" id="GO:0008276">
    <property type="term" value="F:protein methyltransferase activity"/>
    <property type="evidence" value="ECO:0007669"/>
    <property type="project" value="InterPro"/>
</dbReference>
<feature type="binding site" evidence="3">
    <location>
        <begin position="280"/>
        <end position="282"/>
    </location>
    <ligand>
        <name>L-histidine</name>
        <dbReference type="ChEBI" id="CHEBI:57595"/>
    </ligand>
</feature>
<dbReference type="Proteomes" id="UP000305929">
    <property type="component" value="Unassembled WGS sequence"/>
</dbReference>
<keyword evidence="3" id="KW-0949">S-adenosyl-L-methionine</keyword>
<feature type="binding site" evidence="3">
    <location>
        <position position="204"/>
    </location>
    <ligand>
        <name>L-histidine</name>
        <dbReference type="ChEBI" id="CHEBI:57595"/>
    </ligand>
</feature>
<dbReference type="PANTHER" id="PTHR43397:SF1">
    <property type="entry name" value="ERGOTHIONEINE BIOSYNTHESIS PROTEIN 1"/>
    <property type="match status" value="1"/>
</dbReference>
<evidence type="ECO:0000313" key="6">
    <source>
        <dbReference type="Proteomes" id="UP000305929"/>
    </source>
</evidence>
<reference evidence="5 6" key="1">
    <citation type="submission" date="2019-04" db="EMBL/GenBank/DDBJ databases">
        <title>Streptomyces lasaliensis sp. nov., an Actinomycete isolated from soil which produces the polyether antibiotic lasalocid.</title>
        <authorList>
            <person name="Erwin G."/>
            <person name="Haber C."/>
        </authorList>
    </citation>
    <scope>NUCLEOTIDE SEQUENCE [LARGE SCALE GENOMIC DNA]</scope>
    <source>
        <strain evidence="5 6">X-537</strain>
    </source>
</reference>
<dbReference type="Pfam" id="PF10017">
    <property type="entry name" value="Methyltransf_33"/>
    <property type="match status" value="1"/>
</dbReference>
<feature type="binding site" evidence="3">
    <location>
        <position position="87"/>
    </location>
    <ligand>
        <name>S-adenosyl-L-methionine</name>
        <dbReference type="ChEBI" id="CHEBI:59789"/>
    </ligand>
</feature>
<accession>A0A4U5WPH4</accession>
<dbReference type="InterPro" id="IPR029063">
    <property type="entry name" value="SAM-dependent_MTases_sf"/>
</dbReference>
<dbReference type="GO" id="GO:0052706">
    <property type="term" value="F:L-histidine N(alpha)-methyltransferase activity"/>
    <property type="evidence" value="ECO:0007669"/>
    <property type="project" value="UniProtKB-UniRule"/>
</dbReference>
<evidence type="ECO:0000313" key="5">
    <source>
        <dbReference type="EMBL" id="TKT04155.1"/>
    </source>
</evidence>
<dbReference type="EC" id="2.1.1.44" evidence="3"/>
<comment type="pathway">
    <text evidence="3">Amino-acid biosynthesis; ergothioneine biosynthesis.</text>
</comment>
<feature type="binding site" evidence="3">
    <location>
        <position position="111"/>
    </location>
    <ligand>
        <name>S-adenosyl-L-methionine</name>
        <dbReference type="ChEBI" id="CHEBI:59789"/>
    </ligand>
</feature>
<dbReference type="SUPFAM" id="SSF53335">
    <property type="entry name" value="S-adenosyl-L-methionine-dependent methyltransferases"/>
    <property type="match status" value="1"/>
</dbReference>
<dbReference type="GO" id="GO:0052699">
    <property type="term" value="P:ergothioneine biosynthetic process"/>
    <property type="evidence" value="ECO:0007669"/>
    <property type="project" value="UniProtKB-UniRule"/>
</dbReference>
<dbReference type="InterPro" id="IPR017804">
    <property type="entry name" value="MeTrfase_EgtD-like"/>
</dbReference>
<dbReference type="UniPathway" id="UPA01014"/>
<comment type="catalytic activity">
    <reaction evidence="3">
        <text>L-histidine + 3 S-adenosyl-L-methionine = hercynine + 3 S-adenosyl-L-homocysteine + 3 H(+)</text>
        <dbReference type="Rhea" id="RHEA:38471"/>
        <dbReference type="ChEBI" id="CHEBI:15378"/>
        <dbReference type="ChEBI" id="CHEBI:15781"/>
        <dbReference type="ChEBI" id="CHEBI:57595"/>
        <dbReference type="ChEBI" id="CHEBI:57856"/>
        <dbReference type="ChEBI" id="CHEBI:59789"/>
        <dbReference type="EC" id="2.1.1.44"/>
    </reaction>
</comment>
<dbReference type="InterPro" id="IPR019257">
    <property type="entry name" value="MeTrfase_dom"/>
</dbReference>
<dbReference type="EMBL" id="SZNQ01000001">
    <property type="protein sequence ID" value="TKT04155.1"/>
    <property type="molecule type" value="Genomic_DNA"/>
</dbReference>
<protein>
    <recommendedName>
        <fullName evidence="3">Histidine N-alpha-methyltransferase</fullName>
        <ecNumber evidence="3">2.1.1.44</ecNumber>
    </recommendedName>
    <alternativeName>
        <fullName evidence="3">Histidine trimethyltransferase</fullName>
    </alternativeName>
</protein>
<dbReference type="PIRSF" id="PIRSF018005">
    <property type="entry name" value="UCP018005"/>
    <property type="match status" value="1"/>
</dbReference>
<gene>
    <name evidence="3 5" type="primary">egtD</name>
    <name evidence="5" type="ORF">E4U91_31685</name>
</gene>
<sequence length="320" mass="34676">MSPFHITRTLPEDATDAALRADVLHGLTTTPKTLPPKWFYDAHGSALFEQITDLPEYYPTRAEREILDARATEIAAASGARTLVELGSGSSEKTRLLLDALTGLRAYVPVDVSESALTGAGQALAAERPRLQVHALIADFTRPLELPDTPGPRLVAFLGGTIGNLLPAERARFLAAVRALLAPGDALLLGTDLVKDEQVLVRAYDDAAGVTAAFNKNVLAVVDRELGADFDLDAFDHVALWDAEQEWIEMRLRSRTAQTVKVPALGLAVDFAAGEELRTEVSAKFRQDGVRAELAEAGLELTHWWTDTEGRFALSLSTVR</sequence>
<dbReference type="OrthoDB" id="5289726at2"/>
<proteinExistence type="inferred from homology"/>
<organism evidence="5 6">
    <name type="scientific">Streptomyces lasalocidi</name>
    <name type="common">Streptomyces lasaliensis</name>
    <dbReference type="NCBI Taxonomy" id="324833"/>
    <lineage>
        <taxon>Bacteria</taxon>
        <taxon>Bacillati</taxon>
        <taxon>Actinomycetota</taxon>
        <taxon>Actinomycetes</taxon>
        <taxon>Kitasatosporales</taxon>
        <taxon>Streptomycetaceae</taxon>
        <taxon>Streptomyces</taxon>
    </lineage>
</organism>
<dbReference type="HAMAP" id="MF_02037">
    <property type="entry name" value="EgtD"/>
    <property type="match status" value="1"/>
</dbReference>
<keyword evidence="1 3" id="KW-0489">Methyltransferase</keyword>
<dbReference type="InterPro" id="IPR032888">
    <property type="entry name" value="EgtD_Actinobacteria"/>
</dbReference>
<evidence type="ECO:0000256" key="1">
    <source>
        <dbReference type="ARBA" id="ARBA00022603"/>
    </source>
</evidence>
<evidence type="ECO:0000259" key="4">
    <source>
        <dbReference type="Pfam" id="PF10017"/>
    </source>
</evidence>
<dbReference type="PANTHER" id="PTHR43397">
    <property type="entry name" value="ERGOTHIONEINE BIOSYNTHESIS PROTEIN 1"/>
    <property type="match status" value="1"/>
</dbReference>
<feature type="binding site" evidence="3">
    <location>
        <begin position="139"/>
        <end position="140"/>
    </location>
    <ligand>
        <name>S-adenosyl-L-methionine</name>
        <dbReference type="ChEBI" id="CHEBI:59789"/>
    </ligand>
</feature>
<name>A0A4U5WPH4_STRLS</name>
<dbReference type="AlphaFoldDB" id="A0A4U5WPH4"/>
<dbReference type="GO" id="GO:0032259">
    <property type="term" value="P:methylation"/>
    <property type="evidence" value="ECO:0007669"/>
    <property type="project" value="UniProtKB-KW"/>
</dbReference>
<comment type="subunit">
    <text evidence="3">Monomer.</text>
</comment>
<evidence type="ECO:0000256" key="2">
    <source>
        <dbReference type="ARBA" id="ARBA00022679"/>
    </source>
</evidence>
<feature type="domain" description="Histidine-specific methyltransferase SAM-dependent" evidence="4">
    <location>
        <begin position="20"/>
        <end position="317"/>
    </location>
</feature>
<dbReference type="InterPro" id="IPR035094">
    <property type="entry name" value="EgtD"/>
</dbReference>
<dbReference type="InterPro" id="IPR051128">
    <property type="entry name" value="EgtD_Methyltrsf_superfamily"/>
</dbReference>
<comment type="function">
    <text evidence="3">Catalyzes the SAM-dependent triple methylation of the alpha-amino group of histidine to form hercynine, a step in the biosynthesis pathway of ergothioneine.</text>
</comment>
<comment type="similarity">
    <text evidence="3">Belongs to the methyltransferase superfamily. EgtD family.</text>
</comment>
<feature type="binding site" evidence="3">
    <location>
        <position position="57"/>
    </location>
    <ligand>
        <name>L-histidine</name>
        <dbReference type="ChEBI" id="CHEBI:57595"/>
    </ligand>
</feature>
<evidence type="ECO:0000256" key="3">
    <source>
        <dbReference type="HAMAP-Rule" id="MF_02037"/>
    </source>
</evidence>
<feature type="binding site" evidence="3">
    <location>
        <position position="164"/>
    </location>
    <ligand>
        <name>L-histidine</name>
        <dbReference type="ChEBI" id="CHEBI:57595"/>
    </ligand>
</feature>
<keyword evidence="6" id="KW-1185">Reference proteome</keyword>
<dbReference type="RefSeq" id="WP_137309985.1">
    <property type="nucleotide sequence ID" value="NZ_SZNQ01000001.1"/>
</dbReference>
<dbReference type="NCBIfam" id="TIGR03438">
    <property type="entry name" value="egtD_ergothio"/>
    <property type="match status" value="1"/>
</dbReference>